<organism evidence="1 2">
    <name type="scientific">Actinoalloteichus hymeniacidonis</name>
    <dbReference type="NCBI Taxonomy" id="340345"/>
    <lineage>
        <taxon>Bacteria</taxon>
        <taxon>Bacillati</taxon>
        <taxon>Actinomycetota</taxon>
        <taxon>Actinomycetes</taxon>
        <taxon>Pseudonocardiales</taxon>
        <taxon>Pseudonocardiaceae</taxon>
        <taxon>Actinoalloteichus</taxon>
    </lineage>
</organism>
<dbReference type="AlphaFoldDB" id="A0AAC9N032"/>
<dbReference type="Proteomes" id="UP000095210">
    <property type="component" value="Chromosome"/>
</dbReference>
<dbReference type="KEGG" id="ahm:TL08_18775"/>
<reference evidence="2" key="1">
    <citation type="submission" date="2016-03" db="EMBL/GenBank/DDBJ databases">
        <title>Complete genome sequence of the type strain Actinoalloteichus hymeniacidonis DSM 45092.</title>
        <authorList>
            <person name="Schaffert L."/>
            <person name="Albersmeier A."/>
            <person name="Winkler A."/>
            <person name="Kalinowski J."/>
            <person name="Zotchev S."/>
            <person name="Ruckert C."/>
        </authorList>
    </citation>
    <scope>NUCLEOTIDE SEQUENCE [LARGE SCALE GENOMIC DNA]</scope>
    <source>
        <strain evidence="2">HPA177(T) (DSM 45092(T))</strain>
    </source>
</reference>
<accession>A0AAC9N032</accession>
<protein>
    <submittedName>
        <fullName evidence="1">Uncharacterized protein</fullName>
    </submittedName>
</protein>
<evidence type="ECO:0000313" key="1">
    <source>
        <dbReference type="EMBL" id="AOS64546.1"/>
    </source>
</evidence>
<gene>
    <name evidence="1" type="ORF">TL08_18775</name>
</gene>
<proteinExistence type="predicted"/>
<dbReference type="RefSeq" id="WP_157421170.1">
    <property type="nucleotide sequence ID" value="NZ_CP014859.1"/>
</dbReference>
<evidence type="ECO:0000313" key="2">
    <source>
        <dbReference type="Proteomes" id="UP000095210"/>
    </source>
</evidence>
<keyword evidence="2" id="KW-1185">Reference proteome</keyword>
<dbReference type="EMBL" id="CP014859">
    <property type="protein sequence ID" value="AOS64546.1"/>
    <property type="molecule type" value="Genomic_DNA"/>
</dbReference>
<name>A0AAC9N032_9PSEU</name>
<sequence>MLPTKGTYGWQFLFADISLRRGDFHEVAGYLQGMVDVFPELFPGDYTELRDRLAERT</sequence>